<evidence type="ECO:0000256" key="1">
    <source>
        <dbReference type="ARBA" id="ARBA00010515"/>
    </source>
</evidence>
<sequence length="317" mass="36211">MEKTHQVDEQVLDLLHKIGRKMEQLQHPSLDLLMARQSREYYKVARTYFPDIPSRVVKTREDTVLSSDGHDIPVRIYTPSDKEELPVLVYFHGGGWVFGDIDSADSVCRYLSSRSEVIIVSVGYRLAPEHKFPAAYNDACVSVLWARRQWPNAPIYLGGESSGGNLAAAASGYFRDNYEVSIEGQLLITPVLNYDFSTFSYQEDFRYNLTTEKMKWFFNHYLNVEEEGEKEEVSPLRLKNKRGLPETLLVTAHFDPLREEAVTYYRQLQESGVPASRLHFEDLVHSFINMAGAVERAQEALGDIAASFTTMVHQNES</sequence>
<keyword evidence="2 4" id="KW-0378">Hydrolase</keyword>
<dbReference type="PROSITE" id="PS01173">
    <property type="entry name" value="LIPASE_GDXG_HIS"/>
    <property type="match status" value="1"/>
</dbReference>
<protein>
    <submittedName>
        <fullName evidence="4">Alpha/beta hydrolase</fullName>
    </submittedName>
</protein>
<name>A0ABS3DSC2_9BACI</name>
<feature type="domain" description="Alpha/beta hydrolase fold-3" evidence="3">
    <location>
        <begin position="88"/>
        <end position="288"/>
    </location>
</feature>
<dbReference type="InterPro" id="IPR002168">
    <property type="entry name" value="Lipase_GDXG_HIS_AS"/>
</dbReference>
<dbReference type="Proteomes" id="UP000663970">
    <property type="component" value="Unassembled WGS sequence"/>
</dbReference>
<dbReference type="Gene3D" id="3.40.50.1820">
    <property type="entry name" value="alpha/beta hydrolase"/>
    <property type="match status" value="1"/>
</dbReference>
<dbReference type="PANTHER" id="PTHR48081:SF8">
    <property type="entry name" value="ALPHA_BETA HYDROLASE FOLD-3 DOMAIN-CONTAINING PROTEIN-RELATED"/>
    <property type="match status" value="1"/>
</dbReference>
<accession>A0ABS3DSC2</accession>
<proteinExistence type="inferred from homology"/>
<comment type="similarity">
    <text evidence="1">Belongs to the 'GDXG' lipolytic enzyme family.</text>
</comment>
<evidence type="ECO:0000313" key="4">
    <source>
        <dbReference type="EMBL" id="MBN8234189.1"/>
    </source>
</evidence>
<dbReference type="SUPFAM" id="SSF53474">
    <property type="entry name" value="alpha/beta-Hydrolases"/>
    <property type="match status" value="1"/>
</dbReference>
<comment type="caution">
    <text evidence="4">The sequence shown here is derived from an EMBL/GenBank/DDBJ whole genome shotgun (WGS) entry which is preliminary data.</text>
</comment>
<dbReference type="InterPro" id="IPR013094">
    <property type="entry name" value="AB_hydrolase_3"/>
</dbReference>
<evidence type="ECO:0000313" key="5">
    <source>
        <dbReference type="Proteomes" id="UP000663970"/>
    </source>
</evidence>
<evidence type="ECO:0000259" key="3">
    <source>
        <dbReference type="Pfam" id="PF07859"/>
    </source>
</evidence>
<dbReference type="EMBL" id="JAEKJY010000001">
    <property type="protein sequence ID" value="MBN8234189.1"/>
    <property type="molecule type" value="Genomic_DNA"/>
</dbReference>
<organism evidence="4 5">
    <name type="scientific">Halobacillus kuroshimensis</name>
    <dbReference type="NCBI Taxonomy" id="302481"/>
    <lineage>
        <taxon>Bacteria</taxon>
        <taxon>Bacillati</taxon>
        <taxon>Bacillota</taxon>
        <taxon>Bacilli</taxon>
        <taxon>Bacillales</taxon>
        <taxon>Bacillaceae</taxon>
        <taxon>Halobacillus</taxon>
    </lineage>
</organism>
<dbReference type="RefSeq" id="WP_206932362.1">
    <property type="nucleotide sequence ID" value="NZ_JAEKJY010000001.1"/>
</dbReference>
<dbReference type="InterPro" id="IPR050300">
    <property type="entry name" value="GDXG_lipolytic_enzyme"/>
</dbReference>
<keyword evidence="5" id="KW-1185">Reference proteome</keyword>
<dbReference type="GO" id="GO:0016787">
    <property type="term" value="F:hydrolase activity"/>
    <property type="evidence" value="ECO:0007669"/>
    <property type="project" value="UniProtKB-KW"/>
</dbReference>
<evidence type="ECO:0000256" key="2">
    <source>
        <dbReference type="ARBA" id="ARBA00022801"/>
    </source>
</evidence>
<reference evidence="4 5" key="1">
    <citation type="submission" date="2020-12" db="EMBL/GenBank/DDBJ databases">
        <title>Oil enriched cultivation method for isolating marine PHA-producing bacteria.</title>
        <authorList>
            <person name="Zheng W."/>
            <person name="Yu S."/>
            <person name="Huang Y."/>
        </authorList>
    </citation>
    <scope>NUCLEOTIDE SEQUENCE [LARGE SCALE GENOMIC DNA]</scope>
    <source>
        <strain evidence="4 5">SY-2-6</strain>
    </source>
</reference>
<dbReference type="Pfam" id="PF07859">
    <property type="entry name" value="Abhydrolase_3"/>
    <property type="match status" value="1"/>
</dbReference>
<dbReference type="InterPro" id="IPR029058">
    <property type="entry name" value="AB_hydrolase_fold"/>
</dbReference>
<gene>
    <name evidence="4" type="ORF">JF544_02975</name>
</gene>
<dbReference type="PANTHER" id="PTHR48081">
    <property type="entry name" value="AB HYDROLASE SUPERFAMILY PROTEIN C4A8.06C"/>
    <property type="match status" value="1"/>
</dbReference>